<sequence>MFITTLWLSLAGQMQPIDAGEYRPLYLKADTPYVQVQSFQLDAAPVTNQAYFEFVQAQTKWQKQNVPSIFAEHNYLQHWLLQNGQYQPSQHQLNTPVTNVSWFAAQAYCQAQGKVLPTVDQWEYVALASEHQANGSIEGDFHQKILAWYSKPTPTQLPEIMQNPANYWGVYDMHGLVWEWTLDFNSALVNGESRNDASLDAKLFCGAGAASSADPKDYAAFMRFGFRSSLQAHFTSSNLGFRCAAATNYSKD</sequence>
<feature type="domain" description="Sulfatase-modifying factor enzyme-like" evidence="1">
    <location>
        <begin position="33"/>
        <end position="244"/>
    </location>
</feature>
<dbReference type="Proteomes" id="UP000019276">
    <property type="component" value="Unassembled WGS sequence"/>
</dbReference>
<dbReference type="PATRIC" id="fig|1328313.3.peg.3656"/>
<evidence type="ECO:0000259" key="1">
    <source>
        <dbReference type="Pfam" id="PF03781"/>
    </source>
</evidence>
<accession>W7Q8J4</accession>
<dbReference type="Gene3D" id="3.90.1580.10">
    <property type="entry name" value="paralog of FGE (formylglycine-generating enzyme)"/>
    <property type="match status" value="1"/>
</dbReference>
<dbReference type="PANTHER" id="PTHR23150">
    <property type="entry name" value="SULFATASE MODIFYING FACTOR 1, 2"/>
    <property type="match status" value="1"/>
</dbReference>
<dbReference type="AlphaFoldDB" id="W7Q8J4"/>
<dbReference type="SUPFAM" id="SSF56436">
    <property type="entry name" value="C-type lectin-like"/>
    <property type="match status" value="1"/>
</dbReference>
<dbReference type="PANTHER" id="PTHR23150:SF19">
    <property type="entry name" value="FORMYLGLYCINE-GENERATING ENZYME"/>
    <property type="match status" value="1"/>
</dbReference>
<proteinExistence type="predicted"/>
<dbReference type="InterPro" id="IPR051043">
    <property type="entry name" value="Sulfatase_Mod_Factor_Kinase"/>
</dbReference>
<dbReference type="InterPro" id="IPR016187">
    <property type="entry name" value="CTDL_fold"/>
</dbReference>
<dbReference type="InterPro" id="IPR005532">
    <property type="entry name" value="SUMF_dom"/>
</dbReference>
<protein>
    <recommendedName>
        <fullName evidence="1">Sulfatase-modifying factor enzyme-like domain-containing protein</fullName>
    </recommendedName>
</protein>
<dbReference type="STRING" id="1328313.DS2_17883"/>
<comment type="caution">
    <text evidence="2">The sequence shown here is derived from an EMBL/GenBank/DDBJ whole genome shotgun (WGS) entry which is preliminary data.</text>
</comment>
<dbReference type="Pfam" id="PF03781">
    <property type="entry name" value="FGE-sulfatase"/>
    <property type="match status" value="1"/>
</dbReference>
<gene>
    <name evidence="2" type="ORF">DS2_17883</name>
</gene>
<evidence type="ECO:0000313" key="2">
    <source>
        <dbReference type="EMBL" id="EWH08331.1"/>
    </source>
</evidence>
<organism evidence="2 3">
    <name type="scientific">Catenovulum agarivorans DS-2</name>
    <dbReference type="NCBI Taxonomy" id="1328313"/>
    <lineage>
        <taxon>Bacteria</taxon>
        <taxon>Pseudomonadati</taxon>
        <taxon>Pseudomonadota</taxon>
        <taxon>Gammaproteobacteria</taxon>
        <taxon>Alteromonadales</taxon>
        <taxon>Alteromonadaceae</taxon>
        <taxon>Catenovulum</taxon>
    </lineage>
</organism>
<keyword evidence="3" id="KW-1185">Reference proteome</keyword>
<dbReference type="EMBL" id="ARZY01000050">
    <property type="protein sequence ID" value="EWH08331.1"/>
    <property type="molecule type" value="Genomic_DNA"/>
</dbReference>
<dbReference type="InterPro" id="IPR042095">
    <property type="entry name" value="SUMF_sf"/>
</dbReference>
<reference evidence="2 3" key="1">
    <citation type="journal article" date="2014" name="Genome Announc.">
        <title>Draft Genome Sequence of the Agar-Degrading Bacterium Catenovulum sp. Strain DS-2, Isolated from Intestines of Haliotis diversicolor.</title>
        <authorList>
            <person name="Shan D."/>
            <person name="Li X."/>
            <person name="Gu Z."/>
            <person name="Wei G."/>
            <person name="Gao Z."/>
            <person name="Shao Z."/>
        </authorList>
    </citation>
    <scope>NUCLEOTIDE SEQUENCE [LARGE SCALE GENOMIC DNA]</scope>
    <source>
        <strain evidence="2 3">DS-2</strain>
    </source>
</reference>
<dbReference type="eggNOG" id="COG1262">
    <property type="taxonomic scope" value="Bacteria"/>
</dbReference>
<evidence type="ECO:0000313" key="3">
    <source>
        <dbReference type="Proteomes" id="UP000019276"/>
    </source>
</evidence>
<dbReference type="GO" id="GO:0120147">
    <property type="term" value="F:formylglycine-generating oxidase activity"/>
    <property type="evidence" value="ECO:0007669"/>
    <property type="project" value="TreeGrafter"/>
</dbReference>
<name>W7Q8J4_9ALTE</name>
<dbReference type="RefSeq" id="WP_035016355.1">
    <property type="nucleotide sequence ID" value="NZ_ARZY01000050.1"/>
</dbReference>